<keyword evidence="4" id="KW-1185">Reference proteome</keyword>
<dbReference type="InterPro" id="IPR050807">
    <property type="entry name" value="TransReg_Diox_bact_type"/>
</dbReference>
<feature type="domain" description="HTH cro/C1-type" evidence="2">
    <location>
        <begin position="6"/>
        <end position="61"/>
    </location>
</feature>
<dbReference type="RefSeq" id="WP_016481383.1">
    <property type="nucleotide sequence ID" value="NZ_RCVM01000008.1"/>
</dbReference>
<gene>
    <name evidence="3" type="ORF">EAF07_05135</name>
</gene>
<dbReference type="PROSITE" id="PS50943">
    <property type="entry name" value="HTH_CROC1"/>
    <property type="match status" value="1"/>
</dbReference>
<keyword evidence="1" id="KW-0238">DNA-binding</keyword>
<dbReference type="OrthoDB" id="9805309at2"/>
<accession>A0A3L9DW76</accession>
<dbReference type="Gene3D" id="1.10.260.40">
    <property type="entry name" value="lambda repressor-like DNA-binding domains"/>
    <property type="match status" value="1"/>
</dbReference>
<evidence type="ECO:0000313" key="4">
    <source>
        <dbReference type="Proteomes" id="UP000279194"/>
    </source>
</evidence>
<dbReference type="CDD" id="cd00093">
    <property type="entry name" value="HTH_XRE"/>
    <property type="match status" value="1"/>
</dbReference>
<dbReference type="PANTHER" id="PTHR46797:SF1">
    <property type="entry name" value="METHYLPHOSPHONATE SYNTHASE"/>
    <property type="match status" value="1"/>
</dbReference>
<dbReference type="GO" id="GO:0003700">
    <property type="term" value="F:DNA-binding transcription factor activity"/>
    <property type="evidence" value="ECO:0007669"/>
    <property type="project" value="TreeGrafter"/>
</dbReference>
<comment type="caution">
    <text evidence="3">The sequence shown here is derived from an EMBL/GenBank/DDBJ whole genome shotgun (WGS) entry which is preliminary data.</text>
</comment>
<proteinExistence type="predicted"/>
<dbReference type="SMART" id="SM00530">
    <property type="entry name" value="HTH_XRE"/>
    <property type="match status" value="1"/>
</dbReference>
<dbReference type="InterPro" id="IPR010982">
    <property type="entry name" value="Lambda_DNA-bd_dom_sf"/>
</dbReference>
<name>A0A3L9DW76_9STRE</name>
<evidence type="ECO:0000256" key="1">
    <source>
        <dbReference type="ARBA" id="ARBA00023125"/>
    </source>
</evidence>
<dbReference type="Pfam" id="PF01381">
    <property type="entry name" value="HTH_3"/>
    <property type="match status" value="1"/>
</dbReference>
<organism evidence="3 4">
    <name type="scientific">Streptococcus hillyeri</name>
    <dbReference type="NCBI Taxonomy" id="2282420"/>
    <lineage>
        <taxon>Bacteria</taxon>
        <taxon>Bacillati</taxon>
        <taxon>Bacillota</taxon>
        <taxon>Bacilli</taxon>
        <taxon>Lactobacillales</taxon>
        <taxon>Streptococcaceae</taxon>
        <taxon>Streptococcus</taxon>
    </lineage>
</organism>
<dbReference type="EMBL" id="RCVM01000008">
    <property type="protein sequence ID" value="RLY03412.1"/>
    <property type="molecule type" value="Genomic_DNA"/>
</dbReference>
<dbReference type="Proteomes" id="UP000279194">
    <property type="component" value="Unassembled WGS sequence"/>
</dbReference>
<protein>
    <submittedName>
        <fullName evidence="3">XRE family transcriptional regulator</fullName>
    </submittedName>
</protein>
<dbReference type="PANTHER" id="PTHR46797">
    <property type="entry name" value="HTH-TYPE TRANSCRIPTIONAL REGULATOR"/>
    <property type="match status" value="1"/>
</dbReference>
<evidence type="ECO:0000259" key="2">
    <source>
        <dbReference type="PROSITE" id="PS50943"/>
    </source>
</evidence>
<sequence>MNGKKIAEIRKIQRLSQEELAEKAQVSRSIISFLETGKEKDVKLFTLTRIAKALNCKVEDFL</sequence>
<dbReference type="InterPro" id="IPR001387">
    <property type="entry name" value="Cro/C1-type_HTH"/>
</dbReference>
<dbReference type="GO" id="GO:0005829">
    <property type="term" value="C:cytosol"/>
    <property type="evidence" value="ECO:0007669"/>
    <property type="project" value="TreeGrafter"/>
</dbReference>
<reference evidence="3 4" key="1">
    <citation type="submission" date="2018-10" db="EMBL/GenBank/DDBJ databases">
        <title>Streptococcus hillyeri sp. nov., isolated from equine tracheal sample.</title>
        <authorList>
            <person name="Macfadyen A.C."/>
            <person name="Waller A."/>
            <person name="Paterson G.K."/>
        </authorList>
    </citation>
    <scope>NUCLEOTIDE SEQUENCE [LARGE SCALE GENOMIC DNA]</scope>
    <source>
        <strain evidence="3 4">28462</strain>
    </source>
</reference>
<dbReference type="GO" id="GO:0003677">
    <property type="term" value="F:DNA binding"/>
    <property type="evidence" value="ECO:0007669"/>
    <property type="project" value="UniProtKB-KW"/>
</dbReference>
<dbReference type="SUPFAM" id="SSF47413">
    <property type="entry name" value="lambda repressor-like DNA-binding domains"/>
    <property type="match status" value="1"/>
</dbReference>
<evidence type="ECO:0000313" key="3">
    <source>
        <dbReference type="EMBL" id="RLY03412.1"/>
    </source>
</evidence>
<dbReference type="AlphaFoldDB" id="A0A3L9DW76"/>